<feature type="region of interest" description="Disordered" evidence="2">
    <location>
        <begin position="1"/>
        <end position="46"/>
    </location>
</feature>
<organism evidence="3 4">
    <name type="scientific">Xylaria arbuscula</name>
    <dbReference type="NCBI Taxonomy" id="114810"/>
    <lineage>
        <taxon>Eukaryota</taxon>
        <taxon>Fungi</taxon>
        <taxon>Dikarya</taxon>
        <taxon>Ascomycota</taxon>
        <taxon>Pezizomycotina</taxon>
        <taxon>Sordariomycetes</taxon>
        <taxon>Xylariomycetidae</taxon>
        <taxon>Xylariales</taxon>
        <taxon>Xylariaceae</taxon>
        <taxon>Xylaria</taxon>
    </lineage>
</organism>
<name>A0A9W8TME9_9PEZI</name>
<keyword evidence="4" id="KW-1185">Reference proteome</keyword>
<dbReference type="Proteomes" id="UP001148614">
    <property type="component" value="Unassembled WGS sequence"/>
</dbReference>
<feature type="compositionally biased region" description="Low complexity" evidence="2">
    <location>
        <begin position="13"/>
        <end position="27"/>
    </location>
</feature>
<dbReference type="PANTHER" id="PTHR47784">
    <property type="entry name" value="STEROL UPTAKE CONTROL PROTEIN 2"/>
    <property type="match status" value="1"/>
</dbReference>
<evidence type="ECO:0000256" key="1">
    <source>
        <dbReference type="ARBA" id="ARBA00023242"/>
    </source>
</evidence>
<evidence type="ECO:0000313" key="3">
    <source>
        <dbReference type="EMBL" id="KAJ3570340.1"/>
    </source>
</evidence>
<dbReference type="PANTHER" id="PTHR47784:SF4">
    <property type="entry name" value="ZN(II)2CYS6 TRANSCRIPTION FACTOR (EUROFUNG)"/>
    <property type="match status" value="1"/>
</dbReference>
<dbReference type="GO" id="GO:0001228">
    <property type="term" value="F:DNA-binding transcription activator activity, RNA polymerase II-specific"/>
    <property type="evidence" value="ECO:0007669"/>
    <property type="project" value="TreeGrafter"/>
</dbReference>
<evidence type="ECO:0000313" key="4">
    <source>
        <dbReference type="Proteomes" id="UP001148614"/>
    </source>
</evidence>
<protein>
    <submittedName>
        <fullName evidence="3">Uncharacterized protein</fullName>
    </submittedName>
</protein>
<evidence type="ECO:0000256" key="2">
    <source>
        <dbReference type="SAM" id="MobiDB-lite"/>
    </source>
</evidence>
<sequence>MTARTCSYLGTRANNSDASSQAPSAASTPKSDLVAPSNSFDTNSPPIPVVQGVPQQVFDLGHLALLHHVESGMMREDFIGGREDSEKLMRMVITAALNAPYLMDALLAFAALHLSVNTSNPEKQHHYRHQAVQLQTRALALYNTTCPEVTDENCMALLLYSSFIGMSMLHDTVTSRTDFLELLDGFIQFAGLYHGVGIVTNGAWHILRNSELNSIVKLIEAADRVEPPPESICDHLSSLLTTAVERLRPTSLQACKGAVESLRWVFNQRAVLPAPIGRDVVFAWPVRISTEYVQLLRERLPEALVIMAYWAVLLHYERDYWVFGQAGQFLIAAISNYLGSAWDKWMALPNEIINPDATRTASR</sequence>
<proteinExistence type="predicted"/>
<accession>A0A9W8TME9</accession>
<dbReference type="EMBL" id="JANPWZ010000945">
    <property type="protein sequence ID" value="KAJ3570340.1"/>
    <property type="molecule type" value="Genomic_DNA"/>
</dbReference>
<dbReference type="AlphaFoldDB" id="A0A9W8TME9"/>
<dbReference type="InterPro" id="IPR053157">
    <property type="entry name" value="Sterol_Uptake_Regulator"/>
</dbReference>
<reference evidence="3" key="1">
    <citation type="submission" date="2022-07" db="EMBL/GenBank/DDBJ databases">
        <title>Genome Sequence of Xylaria arbuscula.</title>
        <authorList>
            <person name="Buettner E."/>
        </authorList>
    </citation>
    <scope>NUCLEOTIDE SEQUENCE</scope>
    <source>
        <strain evidence="3">VT107</strain>
    </source>
</reference>
<dbReference type="VEuPathDB" id="FungiDB:F4678DRAFT_451253"/>
<comment type="caution">
    <text evidence="3">The sequence shown here is derived from an EMBL/GenBank/DDBJ whole genome shotgun (WGS) entry which is preliminary data.</text>
</comment>
<gene>
    <name evidence="3" type="ORF">NPX13_g5758</name>
</gene>
<dbReference type="InterPro" id="IPR021858">
    <property type="entry name" value="Fun_TF"/>
</dbReference>
<keyword evidence="1" id="KW-0539">Nucleus</keyword>
<dbReference type="Pfam" id="PF11951">
    <property type="entry name" value="Fungal_trans_2"/>
    <property type="match status" value="1"/>
</dbReference>